<keyword evidence="3 6" id="KW-1133">Transmembrane helix</keyword>
<keyword evidence="2 6" id="KW-0812">Transmembrane</keyword>
<dbReference type="Pfam" id="PF00892">
    <property type="entry name" value="EamA"/>
    <property type="match status" value="2"/>
</dbReference>
<feature type="transmembrane region" description="Helical" evidence="6">
    <location>
        <begin position="150"/>
        <end position="169"/>
    </location>
</feature>
<dbReference type="GO" id="GO:0016020">
    <property type="term" value="C:membrane"/>
    <property type="evidence" value="ECO:0007669"/>
    <property type="project" value="UniProtKB-SubCell"/>
</dbReference>
<feature type="transmembrane region" description="Helical" evidence="6">
    <location>
        <begin position="63"/>
        <end position="85"/>
    </location>
</feature>
<feature type="transmembrane region" description="Helical" evidence="6">
    <location>
        <begin position="271"/>
        <end position="289"/>
    </location>
</feature>
<reference evidence="8 9" key="1">
    <citation type="submission" date="2020-08" db="EMBL/GenBank/DDBJ databases">
        <title>Genomic Encyclopedia of Type Strains, Phase IV (KMG-IV): sequencing the most valuable type-strain genomes for metagenomic binning, comparative biology and taxonomic classification.</title>
        <authorList>
            <person name="Goeker M."/>
        </authorList>
    </citation>
    <scope>NUCLEOTIDE SEQUENCE [LARGE SCALE GENOMIC DNA]</scope>
    <source>
        <strain evidence="8 9">DSM 102238</strain>
    </source>
</reference>
<feature type="domain" description="EamA" evidence="7">
    <location>
        <begin position="8"/>
        <end position="138"/>
    </location>
</feature>
<dbReference type="Proteomes" id="UP000542776">
    <property type="component" value="Unassembled WGS sequence"/>
</dbReference>
<dbReference type="EMBL" id="JACIEK010000026">
    <property type="protein sequence ID" value="MBB4000665.1"/>
    <property type="molecule type" value="Genomic_DNA"/>
</dbReference>
<evidence type="ECO:0000256" key="3">
    <source>
        <dbReference type="ARBA" id="ARBA00022989"/>
    </source>
</evidence>
<evidence type="ECO:0000313" key="8">
    <source>
        <dbReference type="EMBL" id="MBB4000665.1"/>
    </source>
</evidence>
<feature type="transmembrane region" description="Helical" evidence="6">
    <location>
        <begin position="33"/>
        <end position="51"/>
    </location>
</feature>
<name>A0A7W6MMB0_9HYPH</name>
<keyword evidence="4 6" id="KW-0472">Membrane</keyword>
<sequence>MTPLEWSMLLLLSVLWGGSFFFTGIAVRELPPLTIVFLRVALAAVILLAVLRAIGVRMPKNRSVWLAFFGMGFLNNVVPFCLIVWGQTHIASGLASILNATTPLFTVVVAHGLTTDEKMTGGRLAGVLLGLLGVVVMIGPAVLGTFGTNVLAQIAVLGAALSYAFAGIYGRRFKRMGIPAMATATGQVSASAIMLLPMVLVVDRPWTLPMPHMTTWAAMIGIAALSTALAYVLYFRLLASAGATNLLLVTFLIPVSAIVLGALMLGETLQAKHGVGMLCIGLGLAAIDGRLWRKLCSGRAPNAPSSGMRTDDPAVYQGRDV</sequence>
<evidence type="ECO:0000256" key="5">
    <source>
        <dbReference type="SAM" id="MobiDB-lite"/>
    </source>
</evidence>
<feature type="transmembrane region" description="Helical" evidence="6">
    <location>
        <begin position="246"/>
        <end position="265"/>
    </location>
</feature>
<evidence type="ECO:0000259" key="7">
    <source>
        <dbReference type="Pfam" id="PF00892"/>
    </source>
</evidence>
<evidence type="ECO:0000256" key="4">
    <source>
        <dbReference type="ARBA" id="ARBA00023136"/>
    </source>
</evidence>
<evidence type="ECO:0000256" key="6">
    <source>
        <dbReference type="SAM" id="Phobius"/>
    </source>
</evidence>
<feature type="transmembrane region" description="Helical" evidence="6">
    <location>
        <begin position="91"/>
        <end position="113"/>
    </location>
</feature>
<keyword evidence="9" id="KW-1185">Reference proteome</keyword>
<feature type="transmembrane region" description="Helical" evidence="6">
    <location>
        <begin position="125"/>
        <end position="144"/>
    </location>
</feature>
<organism evidence="8 9">
    <name type="scientific">Aureimonas pseudogalii</name>
    <dbReference type="NCBI Taxonomy" id="1744844"/>
    <lineage>
        <taxon>Bacteria</taxon>
        <taxon>Pseudomonadati</taxon>
        <taxon>Pseudomonadota</taxon>
        <taxon>Alphaproteobacteria</taxon>
        <taxon>Hyphomicrobiales</taxon>
        <taxon>Aurantimonadaceae</taxon>
        <taxon>Aureimonas</taxon>
    </lineage>
</organism>
<accession>A0A7W6MMB0</accession>
<evidence type="ECO:0000313" key="9">
    <source>
        <dbReference type="Proteomes" id="UP000542776"/>
    </source>
</evidence>
<dbReference type="InterPro" id="IPR000620">
    <property type="entry name" value="EamA_dom"/>
</dbReference>
<feature type="transmembrane region" description="Helical" evidence="6">
    <location>
        <begin position="7"/>
        <end position="27"/>
    </location>
</feature>
<evidence type="ECO:0000256" key="1">
    <source>
        <dbReference type="ARBA" id="ARBA00004141"/>
    </source>
</evidence>
<feature type="transmembrane region" description="Helical" evidence="6">
    <location>
        <begin position="214"/>
        <end position="234"/>
    </location>
</feature>
<dbReference type="SUPFAM" id="SSF103481">
    <property type="entry name" value="Multidrug resistance efflux transporter EmrE"/>
    <property type="match status" value="2"/>
</dbReference>
<comment type="subcellular location">
    <subcellularLocation>
        <location evidence="1">Membrane</location>
        <topology evidence="1">Multi-pass membrane protein</topology>
    </subcellularLocation>
</comment>
<feature type="region of interest" description="Disordered" evidence="5">
    <location>
        <begin position="300"/>
        <end position="321"/>
    </location>
</feature>
<evidence type="ECO:0000256" key="2">
    <source>
        <dbReference type="ARBA" id="ARBA00022692"/>
    </source>
</evidence>
<dbReference type="InterPro" id="IPR037185">
    <property type="entry name" value="EmrE-like"/>
</dbReference>
<dbReference type="InterPro" id="IPR050638">
    <property type="entry name" value="AA-Vitamin_Transporters"/>
</dbReference>
<feature type="domain" description="EamA" evidence="7">
    <location>
        <begin position="153"/>
        <end position="286"/>
    </location>
</feature>
<comment type="caution">
    <text evidence="8">The sequence shown here is derived from an EMBL/GenBank/DDBJ whole genome shotgun (WGS) entry which is preliminary data.</text>
</comment>
<dbReference type="PANTHER" id="PTHR32322:SF9">
    <property type="entry name" value="AMINO-ACID METABOLITE EFFLUX PUMP-RELATED"/>
    <property type="match status" value="1"/>
</dbReference>
<feature type="transmembrane region" description="Helical" evidence="6">
    <location>
        <begin position="181"/>
        <end position="202"/>
    </location>
</feature>
<dbReference type="RefSeq" id="WP_183202636.1">
    <property type="nucleotide sequence ID" value="NZ_JACIEK010000026.1"/>
</dbReference>
<gene>
    <name evidence="8" type="ORF">GGR04_004545</name>
</gene>
<proteinExistence type="predicted"/>
<dbReference type="PANTHER" id="PTHR32322">
    <property type="entry name" value="INNER MEMBRANE TRANSPORTER"/>
    <property type="match status" value="1"/>
</dbReference>
<protein>
    <submittedName>
        <fullName evidence="8">Drug/metabolite transporter (DMT)-like permease</fullName>
    </submittedName>
</protein>
<dbReference type="AlphaFoldDB" id="A0A7W6MMB0"/>